<keyword evidence="1" id="KW-1133">Transmembrane helix</keyword>
<reference evidence="2" key="1">
    <citation type="submission" date="2022-08" db="UniProtKB">
        <authorList>
            <consortium name="EnsemblMetazoa"/>
        </authorList>
    </citation>
    <scope>IDENTIFICATION</scope>
    <source>
        <strain evidence="2">05x7-T-G4-1.051#20</strain>
    </source>
</reference>
<dbReference type="AlphaFoldDB" id="A0A8W8LHG5"/>
<feature type="transmembrane region" description="Helical" evidence="1">
    <location>
        <begin position="150"/>
        <end position="171"/>
    </location>
</feature>
<keyword evidence="1" id="KW-0812">Transmembrane</keyword>
<evidence type="ECO:0000256" key="1">
    <source>
        <dbReference type="SAM" id="Phobius"/>
    </source>
</evidence>
<feature type="transmembrane region" description="Helical" evidence="1">
    <location>
        <begin position="106"/>
        <end position="124"/>
    </location>
</feature>
<feature type="transmembrane region" description="Helical" evidence="1">
    <location>
        <begin position="42"/>
        <end position="60"/>
    </location>
</feature>
<dbReference type="Proteomes" id="UP000005408">
    <property type="component" value="Unassembled WGS sequence"/>
</dbReference>
<proteinExistence type="predicted"/>
<evidence type="ECO:0000313" key="2">
    <source>
        <dbReference type="EnsemblMetazoa" id="G28036.1:cds"/>
    </source>
</evidence>
<organism evidence="2 3">
    <name type="scientific">Magallana gigas</name>
    <name type="common">Pacific oyster</name>
    <name type="synonym">Crassostrea gigas</name>
    <dbReference type="NCBI Taxonomy" id="29159"/>
    <lineage>
        <taxon>Eukaryota</taxon>
        <taxon>Metazoa</taxon>
        <taxon>Spiralia</taxon>
        <taxon>Lophotrochozoa</taxon>
        <taxon>Mollusca</taxon>
        <taxon>Bivalvia</taxon>
        <taxon>Autobranchia</taxon>
        <taxon>Pteriomorphia</taxon>
        <taxon>Ostreida</taxon>
        <taxon>Ostreoidea</taxon>
        <taxon>Ostreidae</taxon>
        <taxon>Magallana</taxon>
    </lineage>
</organism>
<accession>A0A8W8LHG5</accession>
<feature type="transmembrane region" description="Helical" evidence="1">
    <location>
        <begin position="80"/>
        <end position="97"/>
    </location>
</feature>
<evidence type="ECO:0000313" key="3">
    <source>
        <dbReference type="Proteomes" id="UP000005408"/>
    </source>
</evidence>
<name>A0A8W8LHG5_MAGGI</name>
<keyword evidence="1" id="KW-0472">Membrane</keyword>
<keyword evidence="3" id="KW-1185">Reference proteome</keyword>
<sequence>MEPSTLVLGIPVTLILLVGAQAAVLGTILIMQLHVLIAAVRTIHSIIWLSVLWLGIFYSVYYGYVLCRLLQTGWSECRDIYTPTLLCSAWMFTFLVLDKNLEKTSVNYLLTIFLVGLSTLFIAWEYHYSNIETRSDLGDFPLFCPTSRDLLHTFVHEYLVLYLPVTAIGLVQRSRSSKGIEKHNSLKR</sequence>
<feature type="transmembrane region" description="Helical" evidence="1">
    <location>
        <begin position="6"/>
        <end position="30"/>
    </location>
</feature>
<protein>
    <submittedName>
        <fullName evidence="2">Uncharacterized protein</fullName>
    </submittedName>
</protein>
<dbReference type="EnsemblMetazoa" id="G28036.1">
    <property type="protein sequence ID" value="G28036.1:cds"/>
    <property type="gene ID" value="G28036"/>
</dbReference>